<reference evidence="3" key="1">
    <citation type="submission" date="2020-09" db="EMBL/GenBank/DDBJ databases">
        <title>Whole genome shotgun sequence of Streptomyces xanthophaeus NBRC 12829.</title>
        <authorList>
            <person name="Komaki H."/>
            <person name="Tamura T."/>
        </authorList>
    </citation>
    <scope>NUCLEOTIDE SEQUENCE</scope>
    <source>
        <strain evidence="3">NBRC 12829</strain>
    </source>
</reference>
<evidence type="ECO:0000256" key="1">
    <source>
        <dbReference type="ARBA" id="ARBA00023125"/>
    </source>
</evidence>
<dbReference type="SMART" id="SM00530">
    <property type="entry name" value="HTH_XRE"/>
    <property type="match status" value="1"/>
</dbReference>
<dbReference type="PANTHER" id="PTHR46797">
    <property type="entry name" value="HTH-TYPE TRANSCRIPTIONAL REGULATOR"/>
    <property type="match status" value="1"/>
</dbReference>
<dbReference type="PANTHER" id="PTHR46797:SF1">
    <property type="entry name" value="METHYLPHOSPHONATE SYNTHASE"/>
    <property type="match status" value="1"/>
</dbReference>
<sequence>MVVVDLQGLGSRIRQLRRDAGMSQADLAGDNLSPSYVSLLEAGKRNPSGAVLEQLAQRLSCDPAGLLGFIEEAGAEDLELELHYTEMLLLSGDPEEALSGFEDLREKAAADGDRATEEAAELGAARALEHCGRLEEAAVRYEALRTAARQPHSRLPELSVVVALCRCYRELGDLSHAVDLAEATLSHVQDLNLAPSVAGIELVSTLVGLHIERGDLHRAAYLAALGIERAKEVSDPRALGAVYWNASVAAHRNGRSGDALELIRQALAIYSEGDNHRALARLRNAYAGVLLQSDSPDVDTAKELLRQSADTLASQGSTVDLAYCETALARAELLSGRPDEAVAHARRALDLLGPNHRLETARTLLVLAAAHLELGDEEAARAAYERGALTLEASEAGRQAAFAWAELAEVLERSGQEERAVWAYRQGMRCMGHRSSLPVGPRAASSPVSDGGR</sequence>
<dbReference type="Gene3D" id="1.10.260.40">
    <property type="entry name" value="lambda repressor-like DNA-binding domains"/>
    <property type="match status" value="1"/>
</dbReference>
<dbReference type="CDD" id="cd00093">
    <property type="entry name" value="HTH_XRE"/>
    <property type="match status" value="1"/>
</dbReference>
<dbReference type="Gene3D" id="1.25.40.10">
    <property type="entry name" value="Tetratricopeptide repeat domain"/>
    <property type="match status" value="2"/>
</dbReference>
<dbReference type="InterPro" id="IPR010982">
    <property type="entry name" value="Lambda_DNA-bd_dom_sf"/>
</dbReference>
<name>A0A919H4M4_9ACTN</name>
<dbReference type="GO" id="GO:0003677">
    <property type="term" value="F:DNA binding"/>
    <property type="evidence" value="ECO:0007669"/>
    <property type="project" value="UniProtKB-KW"/>
</dbReference>
<accession>A0A919H4M4</accession>
<dbReference type="InterPro" id="IPR019734">
    <property type="entry name" value="TPR_rpt"/>
</dbReference>
<dbReference type="PROSITE" id="PS50943">
    <property type="entry name" value="HTH_CROC1"/>
    <property type="match status" value="1"/>
</dbReference>
<comment type="caution">
    <text evidence="3">The sequence shown here is derived from an EMBL/GenBank/DDBJ whole genome shotgun (WGS) entry which is preliminary data.</text>
</comment>
<dbReference type="AlphaFoldDB" id="A0A919H4M4"/>
<dbReference type="GO" id="GO:0005829">
    <property type="term" value="C:cytosol"/>
    <property type="evidence" value="ECO:0007669"/>
    <property type="project" value="TreeGrafter"/>
</dbReference>
<dbReference type="Proteomes" id="UP000600026">
    <property type="component" value="Unassembled WGS sequence"/>
</dbReference>
<evidence type="ECO:0000259" key="2">
    <source>
        <dbReference type="PROSITE" id="PS50943"/>
    </source>
</evidence>
<protein>
    <recommendedName>
        <fullName evidence="2">HTH cro/C1-type domain-containing protein</fullName>
    </recommendedName>
</protein>
<keyword evidence="4" id="KW-1185">Reference proteome</keyword>
<dbReference type="InterPro" id="IPR050807">
    <property type="entry name" value="TransReg_Diox_bact_type"/>
</dbReference>
<dbReference type="GO" id="GO:0003700">
    <property type="term" value="F:DNA-binding transcription factor activity"/>
    <property type="evidence" value="ECO:0007669"/>
    <property type="project" value="TreeGrafter"/>
</dbReference>
<feature type="domain" description="HTH cro/C1-type" evidence="2">
    <location>
        <begin position="13"/>
        <end position="66"/>
    </location>
</feature>
<proteinExistence type="predicted"/>
<dbReference type="InterPro" id="IPR011990">
    <property type="entry name" value="TPR-like_helical_dom_sf"/>
</dbReference>
<dbReference type="InterPro" id="IPR001387">
    <property type="entry name" value="Cro/C1-type_HTH"/>
</dbReference>
<evidence type="ECO:0000313" key="4">
    <source>
        <dbReference type="Proteomes" id="UP000600026"/>
    </source>
</evidence>
<dbReference type="SUPFAM" id="SSF47413">
    <property type="entry name" value="lambda repressor-like DNA-binding domains"/>
    <property type="match status" value="1"/>
</dbReference>
<dbReference type="EMBL" id="BNEE01000006">
    <property type="protein sequence ID" value="GHI86603.1"/>
    <property type="molecule type" value="Genomic_DNA"/>
</dbReference>
<keyword evidence="1" id="KW-0238">DNA-binding</keyword>
<dbReference type="SMART" id="SM00028">
    <property type="entry name" value="TPR"/>
    <property type="match status" value="4"/>
</dbReference>
<organism evidence="3 4">
    <name type="scientific">Streptomyces xanthophaeus</name>
    <dbReference type="NCBI Taxonomy" id="67385"/>
    <lineage>
        <taxon>Bacteria</taxon>
        <taxon>Bacillati</taxon>
        <taxon>Actinomycetota</taxon>
        <taxon>Actinomycetes</taxon>
        <taxon>Kitasatosporales</taxon>
        <taxon>Streptomycetaceae</taxon>
        <taxon>Streptomyces</taxon>
    </lineage>
</organism>
<evidence type="ECO:0000313" key="3">
    <source>
        <dbReference type="EMBL" id="GHI86603.1"/>
    </source>
</evidence>
<dbReference type="Pfam" id="PF13424">
    <property type="entry name" value="TPR_12"/>
    <property type="match status" value="1"/>
</dbReference>
<dbReference type="SUPFAM" id="SSF48452">
    <property type="entry name" value="TPR-like"/>
    <property type="match status" value="2"/>
</dbReference>
<dbReference type="Pfam" id="PF01381">
    <property type="entry name" value="HTH_3"/>
    <property type="match status" value="1"/>
</dbReference>
<gene>
    <name evidence="3" type="ORF">Sxan_39670</name>
</gene>